<feature type="transmembrane region" description="Helical" evidence="3">
    <location>
        <begin position="89"/>
        <end position="111"/>
    </location>
</feature>
<keyword evidence="2" id="KW-0813">Transport</keyword>
<dbReference type="PANTHER" id="PTHR34295">
    <property type="entry name" value="BIOTIN TRANSPORTER BIOY"/>
    <property type="match status" value="1"/>
</dbReference>
<evidence type="ECO:0000313" key="5">
    <source>
        <dbReference type="Proteomes" id="UP000298484"/>
    </source>
</evidence>
<evidence type="ECO:0000256" key="2">
    <source>
        <dbReference type="PIRNR" id="PIRNR016661"/>
    </source>
</evidence>
<dbReference type="PIRSF" id="PIRSF016661">
    <property type="entry name" value="BioY"/>
    <property type="match status" value="1"/>
</dbReference>
<dbReference type="EMBL" id="SRHY01000015">
    <property type="protein sequence ID" value="TFJ92787.1"/>
    <property type="molecule type" value="Genomic_DNA"/>
</dbReference>
<keyword evidence="3" id="KW-0812">Transmembrane</keyword>
<dbReference type="PANTHER" id="PTHR34295:SF1">
    <property type="entry name" value="BIOTIN TRANSPORTER BIOY"/>
    <property type="match status" value="1"/>
</dbReference>
<dbReference type="InterPro" id="IPR003784">
    <property type="entry name" value="BioY"/>
</dbReference>
<dbReference type="GO" id="GO:0015225">
    <property type="term" value="F:biotin transmembrane transporter activity"/>
    <property type="evidence" value="ECO:0007669"/>
    <property type="project" value="UniProtKB-UniRule"/>
</dbReference>
<feature type="transmembrane region" description="Helical" evidence="3">
    <location>
        <begin position="39"/>
        <end position="57"/>
    </location>
</feature>
<dbReference type="Gene3D" id="1.10.1760.20">
    <property type="match status" value="1"/>
</dbReference>
<keyword evidence="2" id="KW-1003">Cell membrane</keyword>
<protein>
    <recommendedName>
        <fullName evidence="2">Biotin transporter</fullName>
    </recommendedName>
</protein>
<organism evidence="4 5">
    <name type="scientific">Lentibacillus salicampi</name>
    <dbReference type="NCBI Taxonomy" id="175306"/>
    <lineage>
        <taxon>Bacteria</taxon>
        <taxon>Bacillati</taxon>
        <taxon>Bacillota</taxon>
        <taxon>Bacilli</taxon>
        <taxon>Bacillales</taxon>
        <taxon>Bacillaceae</taxon>
        <taxon>Lentibacillus</taxon>
    </lineage>
</organism>
<dbReference type="GO" id="GO:0005886">
    <property type="term" value="C:plasma membrane"/>
    <property type="evidence" value="ECO:0007669"/>
    <property type="project" value="UniProtKB-SubCell"/>
</dbReference>
<sequence>MKRLRTIDLTFGAVFVCLMAIGANITVWFPFLALPIGGATVPLSLQTFFATIAGLMLGKRLGAISMITYILVGMAGVPVFAQMKAGPMQLISPTGGFIISFIVVAFFTGLIAERSSKPSVPKYGLAAAIGLAFNYGIGVTYMYAAMNTWLELTISYSVAWSSMIPFLVKDIGLAFLAALFMVSLVKRVPSRWLSTVKAS</sequence>
<keyword evidence="3" id="KW-1133">Transmembrane helix</keyword>
<evidence type="ECO:0000313" key="4">
    <source>
        <dbReference type="EMBL" id="TFJ92787.1"/>
    </source>
</evidence>
<feature type="transmembrane region" description="Helical" evidence="3">
    <location>
        <begin position="123"/>
        <end position="144"/>
    </location>
</feature>
<gene>
    <name evidence="4" type="ORF">E4U82_10305</name>
</gene>
<dbReference type="AlphaFoldDB" id="A0A4Y9AC75"/>
<evidence type="ECO:0000256" key="1">
    <source>
        <dbReference type="ARBA" id="ARBA00010692"/>
    </source>
</evidence>
<reference evidence="4 5" key="1">
    <citation type="submission" date="2019-03" db="EMBL/GenBank/DDBJ databases">
        <title>Genome sequence of Lentibacillus salicampi ATCC BAA-719.</title>
        <authorList>
            <person name="Maclea K.S."/>
            <person name="Simoes Junior M."/>
        </authorList>
    </citation>
    <scope>NUCLEOTIDE SEQUENCE [LARGE SCALE GENOMIC DNA]</scope>
    <source>
        <strain evidence="4 5">ATCC BAA-719</strain>
    </source>
</reference>
<dbReference type="OrthoDB" id="9803495at2"/>
<dbReference type="Proteomes" id="UP000298484">
    <property type="component" value="Unassembled WGS sequence"/>
</dbReference>
<feature type="transmembrane region" description="Helical" evidence="3">
    <location>
        <begin position="64"/>
        <end position="83"/>
    </location>
</feature>
<comment type="subcellular location">
    <subcellularLocation>
        <location evidence="2">Cell membrane</location>
        <topology evidence="2">Multi-pass membrane protein</topology>
    </subcellularLocation>
</comment>
<keyword evidence="2 3" id="KW-0472">Membrane</keyword>
<accession>A0A4Y9AC75</accession>
<dbReference type="Pfam" id="PF02632">
    <property type="entry name" value="BioY"/>
    <property type="match status" value="1"/>
</dbReference>
<comment type="caution">
    <text evidence="4">The sequence shown here is derived from an EMBL/GenBank/DDBJ whole genome shotgun (WGS) entry which is preliminary data.</text>
</comment>
<feature type="transmembrane region" description="Helical" evidence="3">
    <location>
        <begin position="12"/>
        <end position="33"/>
    </location>
</feature>
<evidence type="ECO:0000256" key="3">
    <source>
        <dbReference type="SAM" id="Phobius"/>
    </source>
</evidence>
<feature type="transmembrane region" description="Helical" evidence="3">
    <location>
        <begin position="164"/>
        <end position="185"/>
    </location>
</feature>
<keyword evidence="5" id="KW-1185">Reference proteome</keyword>
<dbReference type="RefSeq" id="WP_135110115.1">
    <property type="nucleotide sequence ID" value="NZ_SRHY01000015.1"/>
</dbReference>
<proteinExistence type="inferred from homology"/>
<comment type="similarity">
    <text evidence="1 2">Belongs to the BioY family.</text>
</comment>
<name>A0A4Y9AC75_9BACI</name>